<evidence type="ECO:0000313" key="3">
    <source>
        <dbReference type="EMBL" id="GBF91896.1"/>
    </source>
</evidence>
<evidence type="ECO:0000256" key="1">
    <source>
        <dbReference type="SAM" id="Coils"/>
    </source>
</evidence>
<evidence type="ECO:0000313" key="4">
    <source>
        <dbReference type="Proteomes" id="UP000247498"/>
    </source>
</evidence>
<feature type="compositionally biased region" description="Pro residues" evidence="2">
    <location>
        <begin position="86"/>
        <end position="97"/>
    </location>
</feature>
<feature type="region of interest" description="Disordered" evidence="2">
    <location>
        <begin position="240"/>
        <end position="324"/>
    </location>
</feature>
<dbReference type="OrthoDB" id="552019at2759"/>
<dbReference type="Proteomes" id="UP000247498">
    <property type="component" value="Unassembled WGS sequence"/>
</dbReference>
<name>A0A2V0NW97_9CHLO</name>
<feature type="region of interest" description="Disordered" evidence="2">
    <location>
        <begin position="37"/>
        <end position="105"/>
    </location>
</feature>
<feature type="region of interest" description="Disordered" evidence="2">
    <location>
        <begin position="339"/>
        <end position="380"/>
    </location>
</feature>
<gene>
    <name evidence="3" type="ORF">Rsub_05001</name>
</gene>
<keyword evidence="4" id="KW-1185">Reference proteome</keyword>
<dbReference type="EMBL" id="BDRX01000027">
    <property type="protein sequence ID" value="GBF91896.1"/>
    <property type="molecule type" value="Genomic_DNA"/>
</dbReference>
<feature type="compositionally biased region" description="Basic and acidic residues" evidence="2">
    <location>
        <begin position="240"/>
        <end position="294"/>
    </location>
</feature>
<dbReference type="InParanoid" id="A0A2V0NW97"/>
<comment type="caution">
    <text evidence="3">The sequence shown here is derived from an EMBL/GenBank/DDBJ whole genome shotgun (WGS) entry which is preliminary data.</text>
</comment>
<feature type="coiled-coil region" evidence="1">
    <location>
        <begin position="628"/>
        <end position="662"/>
    </location>
</feature>
<reference evidence="3 4" key="1">
    <citation type="journal article" date="2018" name="Sci. Rep.">
        <title>Raphidocelis subcapitata (=Pseudokirchneriella subcapitata) provides an insight into genome evolution and environmental adaptations in the Sphaeropleales.</title>
        <authorList>
            <person name="Suzuki S."/>
            <person name="Yamaguchi H."/>
            <person name="Nakajima N."/>
            <person name="Kawachi M."/>
        </authorList>
    </citation>
    <scope>NUCLEOTIDE SEQUENCE [LARGE SCALE GENOMIC DNA]</scope>
    <source>
        <strain evidence="3 4">NIES-35</strain>
    </source>
</reference>
<accession>A0A2V0NW97</accession>
<keyword evidence="1" id="KW-0175">Coiled coil</keyword>
<feature type="compositionally biased region" description="Polar residues" evidence="2">
    <location>
        <begin position="306"/>
        <end position="320"/>
    </location>
</feature>
<feature type="compositionally biased region" description="Basic and acidic residues" evidence="2">
    <location>
        <begin position="142"/>
        <end position="189"/>
    </location>
</feature>
<organism evidence="3 4">
    <name type="scientific">Raphidocelis subcapitata</name>
    <dbReference type="NCBI Taxonomy" id="307507"/>
    <lineage>
        <taxon>Eukaryota</taxon>
        <taxon>Viridiplantae</taxon>
        <taxon>Chlorophyta</taxon>
        <taxon>core chlorophytes</taxon>
        <taxon>Chlorophyceae</taxon>
        <taxon>CS clade</taxon>
        <taxon>Sphaeropleales</taxon>
        <taxon>Selenastraceae</taxon>
        <taxon>Raphidocelis</taxon>
    </lineage>
</organism>
<feature type="region of interest" description="Disordered" evidence="2">
    <location>
        <begin position="125"/>
        <end position="227"/>
    </location>
</feature>
<sequence length="880" mass="91333">MHPEQRSGGWRWPWGGPRSDEFETEYEIVYVTDSEAAAEAGGGGEAAAGAAAAPQRRTPEPTATASAATAAAGAAPAAAQRAAPAPQLPPPQPPPPGWAAGPAASPAAGAALALAILASVRAGRRAADAARFDPSALQSRQQESRVQGRELRERRRAFLEEERRRKEAEAAKRLEEAKRRAAEEAEARAAQRALEAAESAKQLERMRREREAARQAFERGESQLDEELARRIRLEEDQLRARERARAEAEAAARAAAEEARRAAEEAARREAEEAARRREEAERARRERAERLRARQTIYELELSGTATSGPAPPGSTTRGAPPLPARLRVQVALEAGAPSGRGEGEGAGSSSTDGGGGGSGGGGGFTASGSSSRLYESPESALEDAGALAAEAARHVAARLLASHGSLPGRDPSDATAPAAPLRFPELQLWAWLLALKSEAAARRAIGQVAPLATGRDLDQPFQIRSRLSLLPEDDPSAAGRMLTLAAAQARAGQVAGAAALLDDLISRAQEDYWGGDLAAAAAGDPGQQVLVAACVYAALLDLCEDPLGSDLAAAAAVAGAAAAAGGAEGQGSGSGGEGGGDALRRLVAYQLRERAKGAPKDSLALPAASAARLLGPTHPVARALAAEAEANMSLGARQARELRRQQAELAASMDALKQQGSLLAAPGGLDPSSARARGAPVPEKAWAARNVARSLLGGGDPSGVAEAARMLREAADDCREYYGPDHPGQLSTLLDLVNADLALLTTAGGPERARRDAADAIHRALSIAVGERYRSQGDPLSMVLLFESAQAELDYPQVLERGDPAMAAIVKQAADAFASLETGQAARVVSKRGAASGGALRVLARDCAEEPLAQRATRRSLSRLDQWNRGLPLAPLA</sequence>
<proteinExistence type="predicted"/>
<dbReference type="AlphaFoldDB" id="A0A2V0NW97"/>
<feature type="compositionally biased region" description="Low complexity" evidence="2">
    <location>
        <begin position="61"/>
        <end position="85"/>
    </location>
</feature>
<feature type="compositionally biased region" description="Basic and acidic residues" evidence="2">
    <location>
        <begin position="201"/>
        <end position="227"/>
    </location>
</feature>
<evidence type="ECO:0000256" key="2">
    <source>
        <dbReference type="SAM" id="MobiDB-lite"/>
    </source>
</evidence>
<feature type="compositionally biased region" description="Gly residues" evidence="2">
    <location>
        <begin position="341"/>
        <end position="368"/>
    </location>
</feature>
<protein>
    <submittedName>
        <fullName evidence="3">Uncharacterized protein</fullName>
    </submittedName>
</protein>